<evidence type="ECO:0000256" key="8">
    <source>
        <dbReference type="ARBA" id="ARBA00054674"/>
    </source>
</evidence>
<dbReference type="GO" id="GO:0006753">
    <property type="term" value="P:nucleoside phosphate metabolic process"/>
    <property type="evidence" value="ECO:0007669"/>
    <property type="project" value="TreeGrafter"/>
</dbReference>
<keyword evidence="6" id="KW-0460">Magnesium</keyword>
<evidence type="ECO:0000256" key="2">
    <source>
        <dbReference type="ARBA" id="ARBA00004496"/>
    </source>
</evidence>
<dbReference type="GO" id="GO:0008768">
    <property type="term" value="F:UDP-sugar diphosphatase activity"/>
    <property type="evidence" value="ECO:0007669"/>
    <property type="project" value="UniProtKB-EC"/>
</dbReference>
<evidence type="ECO:0000256" key="1">
    <source>
        <dbReference type="ARBA" id="ARBA00001946"/>
    </source>
</evidence>
<dbReference type="PANTHER" id="PTHR11839">
    <property type="entry name" value="UDP/ADP-SUGAR PYROPHOSPHATASE"/>
    <property type="match status" value="1"/>
</dbReference>
<dbReference type="PANTHER" id="PTHR11839:SF15">
    <property type="entry name" value="URIDINE DIPHOSPHATE GLUCOSE PYROPHOSPHATASE NUDT14"/>
    <property type="match status" value="1"/>
</dbReference>
<dbReference type="GO" id="GO:0019693">
    <property type="term" value="P:ribose phosphate metabolic process"/>
    <property type="evidence" value="ECO:0007669"/>
    <property type="project" value="TreeGrafter"/>
</dbReference>
<gene>
    <name evidence="13" type="ORF">DICVIV_04755</name>
</gene>
<accession>A0A0D8XX89</accession>
<dbReference type="InterPro" id="IPR015797">
    <property type="entry name" value="NUDIX_hydrolase-like_dom_sf"/>
</dbReference>
<comment type="subunit">
    <text evidence="3">Homodimer.</text>
</comment>
<dbReference type="OrthoDB" id="10249920at2759"/>
<dbReference type="InterPro" id="IPR000086">
    <property type="entry name" value="NUDIX_hydrolase_dom"/>
</dbReference>
<reference evidence="14" key="2">
    <citation type="journal article" date="2016" name="Sci. Rep.">
        <title>Dictyocaulus viviparus genome, variome and transcriptome elucidate lungworm biology and support future intervention.</title>
        <authorList>
            <person name="McNulty S.N."/>
            <person name="Strube C."/>
            <person name="Rosa B.A."/>
            <person name="Martin J.C."/>
            <person name="Tyagi R."/>
            <person name="Choi Y.J."/>
            <person name="Wang Q."/>
            <person name="Hallsworth Pepin K."/>
            <person name="Zhang X."/>
            <person name="Ozersky P."/>
            <person name="Wilson R.K."/>
            <person name="Sternberg P.W."/>
            <person name="Gasser R.B."/>
            <person name="Mitreva M."/>
        </authorList>
    </citation>
    <scope>NUCLEOTIDE SEQUENCE [LARGE SCALE GENOMIC DNA]</scope>
    <source>
        <strain evidence="14">HannoverDv2000</strain>
    </source>
</reference>
<evidence type="ECO:0000256" key="10">
    <source>
        <dbReference type="ARBA" id="ARBA00071467"/>
    </source>
</evidence>
<protein>
    <recommendedName>
        <fullName evidence="10">Uridine diphosphate glucose pyrophosphatase NUDT14</fullName>
        <ecNumber evidence="9">3.6.1.45</ecNumber>
    </recommendedName>
    <alternativeName>
        <fullName evidence="11">Nucleoside diphosphate-linked moiety X motif 14</fullName>
    </alternativeName>
</protein>
<name>A0A0D8XX89_DICVI</name>
<keyword evidence="4" id="KW-0963">Cytoplasm</keyword>
<keyword evidence="5 13" id="KW-0378">Hydrolase</keyword>
<dbReference type="EMBL" id="KN716245">
    <property type="protein sequence ID" value="KJH49125.1"/>
    <property type="molecule type" value="Genomic_DNA"/>
</dbReference>
<dbReference type="FunFam" id="3.90.79.10:FF:000035">
    <property type="entry name" value="Uridine diphosphate glucose pyrophosphatase"/>
    <property type="match status" value="1"/>
</dbReference>
<comment type="catalytic activity">
    <reaction evidence="7">
        <text>UDP-sugar + H2O = UMP + alpha-D-aldose 1-phosphate.</text>
        <dbReference type="EC" id="3.6.1.45"/>
    </reaction>
</comment>
<comment type="cofactor">
    <cofactor evidence="1">
        <name>Mg(2+)</name>
        <dbReference type="ChEBI" id="CHEBI:18420"/>
    </cofactor>
</comment>
<evidence type="ECO:0000313" key="13">
    <source>
        <dbReference type="EMBL" id="KJH49125.1"/>
    </source>
</evidence>
<evidence type="ECO:0000256" key="6">
    <source>
        <dbReference type="ARBA" id="ARBA00022842"/>
    </source>
</evidence>
<dbReference type="GO" id="GO:0005737">
    <property type="term" value="C:cytoplasm"/>
    <property type="evidence" value="ECO:0007669"/>
    <property type="project" value="UniProtKB-SubCell"/>
</dbReference>
<evidence type="ECO:0000256" key="11">
    <source>
        <dbReference type="ARBA" id="ARBA00080475"/>
    </source>
</evidence>
<evidence type="ECO:0000259" key="12">
    <source>
        <dbReference type="PROSITE" id="PS51462"/>
    </source>
</evidence>
<dbReference type="SUPFAM" id="SSF55811">
    <property type="entry name" value="Nudix"/>
    <property type="match status" value="2"/>
</dbReference>
<dbReference type="Gene3D" id="3.90.79.10">
    <property type="entry name" value="Nucleoside Triphosphate Pyrophosphohydrolase"/>
    <property type="match status" value="2"/>
</dbReference>
<evidence type="ECO:0000256" key="5">
    <source>
        <dbReference type="ARBA" id="ARBA00022801"/>
    </source>
</evidence>
<organism evidence="13 14">
    <name type="scientific">Dictyocaulus viviparus</name>
    <name type="common">Bovine lungworm</name>
    <dbReference type="NCBI Taxonomy" id="29172"/>
    <lineage>
        <taxon>Eukaryota</taxon>
        <taxon>Metazoa</taxon>
        <taxon>Ecdysozoa</taxon>
        <taxon>Nematoda</taxon>
        <taxon>Chromadorea</taxon>
        <taxon>Rhabditida</taxon>
        <taxon>Rhabditina</taxon>
        <taxon>Rhabditomorpha</taxon>
        <taxon>Strongyloidea</taxon>
        <taxon>Metastrongylidae</taxon>
        <taxon>Dictyocaulus</taxon>
    </lineage>
</organism>
<dbReference type="EC" id="3.6.1.45" evidence="9"/>
<reference evidence="13 14" key="1">
    <citation type="submission" date="2013-11" db="EMBL/GenBank/DDBJ databases">
        <title>Draft genome of the bovine lungworm Dictyocaulus viviparus.</title>
        <authorList>
            <person name="Mitreva M."/>
        </authorList>
    </citation>
    <scope>NUCLEOTIDE SEQUENCE [LARGE SCALE GENOMIC DNA]</scope>
    <source>
        <strain evidence="13 14">HannoverDv2000</strain>
    </source>
</reference>
<comment type="function">
    <text evidence="8">Hydrolyzes UDP-glucose to glucose 1-phosphate and UMP and ADP-ribose to ribose 5-phosphate and AMP. The physiological substrate is probably UDP-glucose. Poor activity on other substrates such as ADP-glucose, CDP-glucose, GDP-glucose and GDP-mannose.</text>
</comment>
<evidence type="ECO:0000313" key="14">
    <source>
        <dbReference type="Proteomes" id="UP000053766"/>
    </source>
</evidence>
<sequence length="468" mass="53507">MAALCLILMNNRSSTPLERLQAVSFTQDFVSPFLEGVRLTFTQGTRRRSFDLTLRHSSVAVLLYHTNFKKFLFVRQFRPAVLVGHVLRQPENLEKKLDQINWSNYDASHGYTLELCAGMIDKVECYYVVFLSSENDLSTINIAKEEIEEECGYLVKDEKIHAVATFSVSTSQSGSIQYLFYAEIDDSMKVSEGGGNIHEGEIITKVFLTEDEVLAHLNSDNYCSGSPTMLYALLWWFAHKKGQQELPFLQLPRKSTYKWQPKDLIPLRDFKFEKMVSPKQLSPQRMHFTLNAMTRTWDLALCDDNVCILLFNESKDEVILTQTFRPAALVGQTIHRYSPGIALDSIDWPSQPIEWAYTLEMCSGHYRKGSSIEEIEARVKEIAAVKCGYRVDSIRFIISYIVGISFAGNRERVYYAEVNDSMRILEWSPYEDIIPFSLPLMEISSFIRAEKPTSPPAVIGIQIADIKS</sequence>
<comment type="subcellular location">
    <subcellularLocation>
        <location evidence="2">Cytoplasm</location>
    </subcellularLocation>
</comment>
<keyword evidence="14" id="KW-1185">Reference proteome</keyword>
<dbReference type="AlphaFoldDB" id="A0A0D8XX89"/>
<dbReference type="Proteomes" id="UP000053766">
    <property type="component" value="Unassembled WGS sequence"/>
</dbReference>
<evidence type="ECO:0000256" key="7">
    <source>
        <dbReference type="ARBA" id="ARBA00051086"/>
    </source>
</evidence>
<evidence type="ECO:0000256" key="9">
    <source>
        <dbReference type="ARBA" id="ARBA00066480"/>
    </source>
</evidence>
<feature type="domain" description="Nudix hydrolase" evidence="12">
    <location>
        <begin position="54"/>
        <end position="231"/>
    </location>
</feature>
<dbReference type="CDD" id="cd18887">
    <property type="entry name" value="NUDIX_UGPPase_Nudt14"/>
    <property type="match status" value="1"/>
</dbReference>
<proteinExistence type="predicted"/>
<dbReference type="STRING" id="29172.A0A0D8XX89"/>
<dbReference type="PROSITE" id="PS51462">
    <property type="entry name" value="NUDIX"/>
    <property type="match status" value="1"/>
</dbReference>
<evidence type="ECO:0000256" key="3">
    <source>
        <dbReference type="ARBA" id="ARBA00011738"/>
    </source>
</evidence>
<evidence type="ECO:0000256" key="4">
    <source>
        <dbReference type="ARBA" id="ARBA00022490"/>
    </source>
</evidence>